<name>A0A8X8WFY7_SALSN</name>
<evidence type="ECO:0000313" key="2">
    <source>
        <dbReference type="EMBL" id="KAG6393649.1"/>
    </source>
</evidence>
<keyword evidence="3" id="KW-1185">Reference proteome</keyword>
<feature type="region of interest" description="Disordered" evidence="1">
    <location>
        <begin position="1"/>
        <end position="44"/>
    </location>
</feature>
<organism evidence="2">
    <name type="scientific">Salvia splendens</name>
    <name type="common">Scarlet sage</name>
    <dbReference type="NCBI Taxonomy" id="180675"/>
    <lineage>
        <taxon>Eukaryota</taxon>
        <taxon>Viridiplantae</taxon>
        <taxon>Streptophyta</taxon>
        <taxon>Embryophyta</taxon>
        <taxon>Tracheophyta</taxon>
        <taxon>Spermatophyta</taxon>
        <taxon>Magnoliopsida</taxon>
        <taxon>eudicotyledons</taxon>
        <taxon>Gunneridae</taxon>
        <taxon>Pentapetalae</taxon>
        <taxon>asterids</taxon>
        <taxon>lamiids</taxon>
        <taxon>Lamiales</taxon>
        <taxon>Lamiaceae</taxon>
        <taxon>Nepetoideae</taxon>
        <taxon>Mentheae</taxon>
        <taxon>Salviinae</taxon>
        <taxon>Salvia</taxon>
        <taxon>Salvia subgen. Calosphace</taxon>
        <taxon>core Calosphace</taxon>
    </lineage>
</organism>
<comment type="caution">
    <text evidence="2">The sequence shown here is derived from an EMBL/GenBank/DDBJ whole genome shotgun (WGS) entry which is preliminary data.</text>
</comment>
<sequence>MTSTNHGPLAAGQPVREATPALHLGPLRQPNHGDQREIGGPSVSVDPITLEFEKLNARLDILTRRPGTHNEGHDSEFEEADPDWEDYRRSDHRDRYFDDRYKTLGRGRGRNQRGGRGDRFGEGGYQGRGGRPPRYADREPRQICRRDNWDPPMYRQDAWGEEDRYDERYVGVGFNDEDYKVVQTAVVCRTRPSPSESVFEKGKFLEGEARIGDERVILSFDMTNEVFQTIAISGGVLELFPDRPLILAMLDEFSFLVFVLDNGTAKVFESRVEGSELIWNHESTYCGIMPIWWSDDCVVFKNCDCGGLKKCDCVVLSDDCVDFKNCDCVVLGFPGKDDVALYNYRARKFIGRLKVPAYPNIIEPANSNIELIEYQGSLVSP</sequence>
<dbReference type="Proteomes" id="UP000298416">
    <property type="component" value="Unassembled WGS sequence"/>
</dbReference>
<evidence type="ECO:0000313" key="3">
    <source>
        <dbReference type="Proteomes" id="UP000298416"/>
    </source>
</evidence>
<reference evidence="2" key="1">
    <citation type="submission" date="2018-01" db="EMBL/GenBank/DDBJ databases">
        <authorList>
            <person name="Mao J.F."/>
        </authorList>
    </citation>
    <scope>NUCLEOTIDE SEQUENCE</scope>
    <source>
        <strain evidence="2">Huo1</strain>
        <tissue evidence="2">Leaf</tissue>
    </source>
</reference>
<evidence type="ECO:0000256" key="1">
    <source>
        <dbReference type="SAM" id="MobiDB-lite"/>
    </source>
</evidence>
<protein>
    <submittedName>
        <fullName evidence="2">Uncharacterized protein</fullName>
    </submittedName>
</protein>
<dbReference type="EMBL" id="PNBA02000018">
    <property type="protein sequence ID" value="KAG6393649.1"/>
    <property type="molecule type" value="Genomic_DNA"/>
</dbReference>
<dbReference type="AlphaFoldDB" id="A0A8X8WFY7"/>
<feature type="region of interest" description="Disordered" evidence="1">
    <location>
        <begin position="103"/>
        <end position="139"/>
    </location>
</feature>
<proteinExistence type="predicted"/>
<reference evidence="2" key="2">
    <citation type="submission" date="2020-08" db="EMBL/GenBank/DDBJ databases">
        <title>Plant Genome Project.</title>
        <authorList>
            <person name="Zhang R.-G."/>
        </authorList>
    </citation>
    <scope>NUCLEOTIDE SEQUENCE</scope>
    <source>
        <strain evidence="2">Huo1</strain>
        <tissue evidence="2">Leaf</tissue>
    </source>
</reference>
<gene>
    <name evidence="2" type="ORF">SASPL_147893</name>
</gene>
<feature type="compositionally biased region" description="Basic residues" evidence="1">
    <location>
        <begin position="103"/>
        <end position="113"/>
    </location>
</feature>
<accession>A0A8X8WFY7</accession>